<dbReference type="EMBL" id="LWLN01000001">
    <property type="protein sequence ID" value="OLZ41409.1"/>
    <property type="molecule type" value="Genomic_DNA"/>
</dbReference>
<organism evidence="3 4">
    <name type="scientific">Natrinema saccharevitans</name>
    <dbReference type="NCBI Taxonomy" id="301967"/>
    <lineage>
        <taxon>Archaea</taxon>
        <taxon>Methanobacteriati</taxon>
        <taxon>Methanobacteriota</taxon>
        <taxon>Stenosarchaea group</taxon>
        <taxon>Halobacteria</taxon>
        <taxon>Halobacteriales</taxon>
        <taxon>Natrialbaceae</taxon>
        <taxon>Natrinema</taxon>
    </lineage>
</organism>
<reference evidence="4" key="1">
    <citation type="submission" date="2016-04" db="EMBL/GenBank/DDBJ databases">
        <authorList>
            <person name="Chen S.-C."/>
            <person name="Lai M.-C."/>
        </authorList>
    </citation>
    <scope>NUCLEOTIDE SEQUENCE [LARGE SCALE GENOMIC DNA]</scope>
    <source>
        <strain evidence="4">AB14</strain>
    </source>
</reference>
<dbReference type="InterPro" id="IPR055554">
    <property type="entry name" value="DUF7130"/>
</dbReference>
<dbReference type="SUPFAM" id="SSF57802">
    <property type="entry name" value="Rubredoxin-like"/>
    <property type="match status" value="1"/>
</dbReference>
<dbReference type="Gene3D" id="2.20.28.10">
    <property type="match status" value="1"/>
</dbReference>
<dbReference type="AlphaFoldDB" id="A0A1S8AXX2"/>
<proteinExistence type="predicted"/>
<keyword evidence="4" id="KW-1185">Reference proteome</keyword>
<evidence type="ECO:0000256" key="1">
    <source>
        <dbReference type="SAM" id="MobiDB-lite"/>
    </source>
</evidence>
<accession>A0A1S8AXX2</accession>
<gene>
    <name evidence="3" type="ORF">A6E15_10590</name>
</gene>
<feature type="region of interest" description="Disordered" evidence="1">
    <location>
        <begin position="1"/>
        <end position="32"/>
    </location>
</feature>
<name>A0A1S8AXX2_9EURY</name>
<protein>
    <recommendedName>
        <fullName evidence="2">DUF7130 domain-containing protein</fullName>
    </recommendedName>
</protein>
<dbReference type="Proteomes" id="UP000189370">
    <property type="component" value="Unassembled WGS sequence"/>
</dbReference>
<dbReference type="OrthoDB" id="45654at2157"/>
<dbReference type="Pfam" id="PF23458">
    <property type="entry name" value="DUF7130"/>
    <property type="match status" value="1"/>
</dbReference>
<evidence type="ECO:0000313" key="3">
    <source>
        <dbReference type="EMBL" id="OLZ41409.1"/>
    </source>
</evidence>
<evidence type="ECO:0000313" key="4">
    <source>
        <dbReference type="Proteomes" id="UP000189370"/>
    </source>
</evidence>
<feature type="domain" description="DUF7130" evidence="2">
    <location>
        <begin position="32"/>
        <end position="73"/>
    </location>
</feature>
<dbReference type="RefSeq" id="WP_076146141.1">
    <property type="nucleotide sequence ID" value="NZ_LWLN01000001.1"/>
</dbReference>
<evidence type="ECO:0000259" key="2">
    <source>
        <dbReference type="Pfam" id="PF23458"/>
    </source>
</evidence>
<comment type="caution">
    <text evidence="3">The sequence shown here is derived from an EMBL/GenBank/DDBJ whole genome shotgun (WGS) entry which is preliminary data.</text>
</comment>
<sequence length="73" mass="8466">MRPETDHPSIADELRNKNETELPIGEAREPESRGYTMWRCGSCGEMGRFEDELPDACPGCLSPREELFYWEED</sequence>